<name>A0A9N9GBS1_9GLOM</name>
<organism evidence="2 3">
    <name type="scientific">Ambispora leptoticha</name>
    <dbReference type="NCBI Taxonomy" id="144679"/>
    <lineage>
        <taxon>Eukaryota</taxon>
        <taxon>Fungi</taxon>
        <taxon>Fungi incertae sedis</taxon>
        <taxon>Mucoromycota</taxon>
        <taxon>Glomeromycotina</taxon>
        <taxon>Glomeromycetes</taxon>
        <taxon>Archaeosporales</taxon>
        <taxon>Ambisporaceae</taxon>
        <taxon>Ambispora</taxon>
    </lineage>
</organism>
<dbReference type="Proteomes" id="UP000789508">
    <property type="component" value="Unassembled WGS sequence"/>
</dbReference>
<proteinExistence type="predicted"/>
<sequence>MPSNDDGTPMSLKQLITEFNTRLQNELKEKEQTLLQQINDSLQLGLKTEELTRLAQEVTDLKAALNEKDKAFKRDLIAFIKMELGGLETLFPNSVDSHIRQKILKAADYQQLFTVKQEFLANSLKQLTAQTPATSSPRLSSTEKN</sequence>
<dbReference type="AlphaFoldDB" id="A0A9N9GBS1"/>
<evidence type="ECO:0000313" key="3">
    <source>
        <dbReference type="Proteomes" id="UP000789508"/>
    </source>
</evidence>
<evidence type="ECO:0000256" key="1">
    <source>
        <dbReference type="SAM" id="Coils"/>
    </source>
</evidence>
<comment type="caution">
    <text evidence="2">The sequence shown here is derived from an EMBL/GenBank/DDBJ whole genome shotgun (WGS) entry which is preliminary data.</text>
</comment>
<keyword evidence="3" id="KW-1185">Reference proteome</keyword>
<reference evidence="2" key="1">
    <citation type="submission" date="2021-06" db="EMBL/GenBank/DDBJ databases">
        <authorList>
            <person name="Kallberg Y."/>
            <person name="Tangrot J."/>
            <person name="Rosling A."/>
        </authorList>
    </citation>
    <scope>NUCLEOTIDE SEQUENCE</scope>
    <source>
        <strain evidence="2">FL130A</strain>
    </source>
</reference>
<accession>A0A9N9GBS1</accession>
<gene>
    <name evidence="2" type="ORF">ALEPTO_LOCUS7703</name>
</gene>
<protein>
    <submittedName>
        <fullName evidence="2">403_t:CDS:1</fullName>
    </submittedName>
</protein>
<feature type="coiled-coil region" evidence="1">
    <location>
        <begin position="20"/>
        <end position="71"/>
    </location>
</feature>
<dbReference type="EMBL" id="CAJVPS010003539">
    <property type="protein sequence ID" value="CAG8590993.1"/>
    <property type="molecule type" value="Genomic_DNA"/>
</dbReference>
<evidence type="ECO:0000313" key="2">
    <source>
        <dbReference type="EMBL" id="CAG8590993.1"/>
    </source>
</evidence>
<keyword evidence="1" id="KW-0175">Coiled coil</keyword>